<accession>A0A3B9GUJ0</accession>
<evidence type="ECO:0000313" key="2">
    <source>
        <dbReference type="Proteomes" id="UP000259610"/>
    </source>
</evidence>
<name>A0A3B9GUJ0_9PROT</name>
<sequence length="70" mass="7633">MSETDAGEEKQIAVVFHAFWSDTTRHGVMIDHQPSPEPVTLPQKAAVAAVAAGKAKRWKEDRTSESEAAE</sequence>
<dbReference type="RefSeq" id="WP_272986371.1">
    <property type="nucleotide sequence ID" value="NZ_CALCOC010000251.1"/>
</dbReference>
<evidence type="ECO:0000313" key="1">
    <source>
        <dbReference type="EMBL" id="HAE25684.1"/>
    </source>
</evidence>
<reference evidence="1 2" key="1">
    <citation type="journal article" date="2018" name="Nat. Biotechnol.">
        <title>A standardized bacterial taxonomy based on genome phylogeny substantially revises the tree of life.</title>
        <authorList>
            <person name="Parks D.H."/>
            <person name="Chuvochina M."/>
            <person name="Waite D.W."/>
            <person name="Rinke C."/>
            <person name="Skarshewski A."/>
            <person name="Chaumeil P.A."/>
            <person name="Hugenholtz P."/>
        </authorList>
    </citation>
    <scope>NUCLEOTIDE SEQUENCE [LARGE SCALE GENOMIC DNA]</scope>
    <source>
        <strain evidence="1">UBA8733</strain>
    </source>
</reference>
<dbReference type="EMBL" id="DMAN01000018">
    <property type="protein sequence ID" value="HAE25684.1"/>
    <property type="molecule type" value="Genomic_DNA"/>
</dbReference>
<dbReference type="AlphaFoldDB" id="A0A3B9GUJ0"/>
<proteinExistence type="predicted"/>
<comment type="caution">
    <text evidence="1">The sequence shown here is derived from an EMBL/GenBank/DDBJ whole genome shotgun (WGS) entry which is preliminary data.</text>
</comment>
<gene>
    <name evidence="1" type="ORF">DCG58_00865</name>
</gene>
<organism evidence="1 2">
    <name type="scientific">Hyphomonas adhaerens</name>
    <dbReference type="NCBI Taxonomy" id="81029"/>
    <lineage>
        <taxon>Bacteria</taxon>
        <taxon>Pseudomonadati</taxon>
        <taxon>Pseudomonadota</taxon>
        <taxon>Alphaproteobacteria</taxon>
        <taxon>Hyphomonadales</taxon>
        <taxon>Hyphomonadaceae</taxon>
        <taxon>Hyphomonas</taxon>
    </lineage>
</organism>
<dbReference type="Proteomes" id="UP000259610">
    <property type="component" value="Unassembled WGS sequence"/>
</dbReference>
<protein>
    <submittedName>
        <fullName evidence="1">Uncharacterized protein</fullName>
    </submittedName>
</protein>